<name>A0A6S7IKH9_PARCT</name>
<sequence>MMTTKDDNGDRMFTSEEFLTTQQVSSFFSRLASKKRLPNVQDDDDALEAENETDLQDLQELVVQEVTLQHPIYYDRHNMCELISNSKMKRFAVPMLQQMCIHFDIDINDIKANLKQLYIDKLTIFVGQCPCAM</sequence>
<keyword evidence="2" id="KW-1185">Reference proteome</keyword>
<dbReference type="OrthoDB" id="5989007at2759"/>
<dbReference type="AlphaFoldDB" id="A0A6S7IKH9"/>
<protein>
    <submittedName>
        <fullName evidence="1">Uncharacterized protein</fullName>
    </submittedName>
</protein>
<dbReference type="EMBL" id="CACRXK020009720">
    <property type="protein sequence ID" value="CAB4017823.1"/>
    <property type="molecule type" value="Genomic_DNA"/>
</dbReference>
<dbReference type="Proteomes" id="UP001152795">
    <property type="component" value="Unassembled WGS sequence"/>
</dbReference>
<proteinExistence type="predicted"/>
<evidence type="ECO:0000313" key="1">
    <source>
        <dbReference type="EMBL" id="CAB4017823.1"/>
    </source>
</evidence>
<organism evidence="1 2">
    <name type="scientific">Paramuricea clavata</name>
    <name type="common">Red gorgonian</name>
    <name type="synonym">Violescent sea-whip</name>
    <dbReference type="NCBI Taxonomy" id="317549"/>
    <lineage>
        <taxon>Eukaryota</taxon>
        <taxon>Metazoa</taxon>
        <taxon>Cnidaria</taxon>
        <taxon>Anthozoa</taxon>
        <taxon>Octocorallia</taxon>
        <taxon>Malacalcyonacea</taxon>
        <taxon>Plexauridae</taxon>
        <taxon>Paramuricea</taxon>
    </lineage>
</organism>
<comment type="caution">
    <text evidence="1">The sequence shown here is derived from an EMBL/GenBank/DDBJ whole genome shotgun (WGS) entry which is preliminary data.</text>
</comment>
<gene>
    <name evidence="1" type="ORF">PACLA_8A016969</name>
</gene>
<evidence type="ECO:0000313" key="2">
    <source>
        <dbReference type="Proteomes" id="UP001152795"/>
    </source>
</evidence>
<accession>A0A6S7IKH9</accession>
<reference evidence="1" key="1">
    <citation type="submission" date="2020-04" db="EMBL/GenBank/DDBJ databases">
        <authorList>
            <person name="Alioto T."/>
            <person name="Alioto T."/>
            <person name="Gomez Garrido J."/>
        </authorList>
    </citation>
    <scope>NUCLEOTIDE SEQUENCE</scope>
    <source>
        <strain evidence="1">A484AB</strain>
    </source>
</reference>